<keyword evidence="6" id="KW-0812">Transmembrane</keyword>
<organism evidence="7 8">
    <name type="scientific">Candidatus Uhrbacteria bacterium CG10_big_fil_rev_8_21_14_0_10_48_16</name>
    <dbReference type="NCBI Taxonomy" id="1975038"/>
    <lineage>
        <taxon>Bacteria</taxon>
        <taxon>Candidatus Uhriibacteriota</taxon>
    </lineage>
</organism>
<feature type="compositionally biased region" description="Acidic residues" evidence="5">
    <location>
        <begin position="255"/>
        <end position="265"/>
    </location>
</feature>
<dbReference type="PANTHER" id="PTHR37467:SF1">
    <property type="entry name" value="EXPORTED CALCIUM-BINDING GLYCOPROTEIN"/>
    <property type="match status" value="1"/>
</dbReference>
<protein>
    <submittedName>
        <fullName evidence="7">Uncharacterized protein</fullName>
    </submittedName>
</protein>
<dbReference type="Pfam" id="PF18884">
    <property type="entry name" value="TSP3_bac"/>
    <property type="match status" value="2"/>
</dbReference>
<dbReference type="Proteomes" id="UP000231436">
    <property type="component" value="Unassembled WGS sequence"/>
</dbReference>
<dbReference type="AlphaFoldDB" id="A0A2M8LGY6"/>
<dbReference type="InterPro" id="IPR059100">
    <property type="entry name" value="TSP3_bac"/>
</dbReference>
<keyword evidence="4" id="KW-0106">Calcium</keyword>
<keyword evidence="6" id="KW-1133">Transmembrane helix</keyword>
<feature type="transmembrane region" description="Helical" evidence="6">
    <location>
        <begin position="20"/>
        <end position="40"/>
    </location>
</feature>
<comment type="caution">
    <text evidence="7">The sequence shown here is derived from an EMBL/GenBank/DDBJ whole genome shotgun (WGS) entry which is preliminary data.</text>
</comment>
<keyword evidence="6" id="KW-0472">Membrane</keyword>
<sequence>MDLNDYPQEGVSISWKPVALVAGVVLLILLLVFVGFRVFYNSQDDLLLSQTVGSQEVSNASTKCELAENEATCLLSVMTDLAQAHTSSEVCDTIESTQGKDNCYWAIARSAEDVLYCQGIEEPAWQLDCVDGVYQDIALRTRDVTSCSLITNSLKRSRCEKTLSVPLTYETCVAQGSSAECEDLRLQDLADDSLDRIYCDQMSDELNRDTCLEFVLTSISEQDTEPSVQDEDSDGDGLTDLEESEYGTDPLNPDTDGDGYSDGDEVASGYDPNGPGLLE</sequence>
<accession>A0A2M8LGY6</accession>
<keyword evidence="2" id="KW-0964">Secreted</keyword>
<dbReference type="EMBL" id="PFEU01000015">
    <property type="protein sequence ID" value="PJE76708.1"/>
    <property type="molecule type" value="Genomic_DNA"/>
</dbReference>
<gene>
    <name evidence="7" type="ORF">COV05_02995</name>
</gene>
<evidence type="ECO:0000256" key="3">
    <source>
        <dbReference type="ARBA" id="ARBA00022729"/>
    </source>
</evidence>
<feature type="region of interest" description="Disordered" evidence="5">
    <location>
        <begin position="221"/>
        <end position="279"/>
    </location>
</feature>
<proteinExistence type="predicted"/>
<evidence type="ECO:0000313" key="8">
    <source>
        <dbReference type="Proteomes" id="UP000231436"/>
    </source>
</evidence>
<evidence type="ECO:0000256" key="5">
    <source>
        <dbReference type="SAM" id="MobiDB-lite"/>
    </source>
</evidence>
<dbReference type="PANTHER" id="PTHR37467">
    <property type="entry name" value="EXPORTED CALCIUM-BINDING GLYCOPROTEIN-RELATED"/>
    <property type="match status" value="1"/>
</dbReference>
<comment type="subcellular location">
    <subcellularLocation>
        <location evidence="1">Secreted</location>
    </subcellularLocation>
</comment>
<name>A0A2M8LGY6_9BACT</name>
<dbReference type="InterPro" id="IPR053180">
    <property type="entry name" value="Ca-binding_acidic-repeat"/>
</dbReference>
<keyword evidence="3" id="KW-0732">Signal</keyword>
<reference evidence="8" key="1">
    <citation type="submission" date="2017-09" db="EMBL/GenBank/DDBJ databases">
        <title>Depth-based differentiation of microbial function through sediment-hosted aquifers and enrichment of novel symbionts in the deep terrestrial subsurface.</title>
        <authorList>
            <person name="Probst A.J."/>
            <person name="Ladd B."/>
            <person name="Jarett J.K."/>
            <person name="Geller-Mcgrath D.E."/>
            <person name="Sieber C.M.K."/>
            <person name="Emerson J.B."/>
            <person name="Anantharaman K."/>
            <person name="Thomas B.C."/>
            <person name="Malmstrom R."/>
            <person name="Stieglmeier M."/>
            <person name="Klingl A."/>
            <person name="Woyke T."/>
            <person name="Ryan C.M."/>
            <person name="Banfield J.F."/>
        </authorList>
    </citation>
    <scope>NUCLEOTIDE SEQUENCE [LARGE SCALE GENOMIC DNA]</scope>
</reference>
<evidence type="ECO:0000256" key="4">
    <source>
        <dbReference type="ARBA" id="ARBA00022837"/>
    </source>
</evidence>
<evidence type="ECO:0000256" key="2">
    <source>
        <dbReference type="ARBA" id="ARBA00022525"/>
    </source>
</evidence>
<evidence type="ECO:0000256" key="6">
    <source>
        <dbReference type="SAM" id="Phobius"/>
    </source>
</evidence>
<evidence type="ECO:0000313" key="7">
    <source>
        <dbReference type="EMBL" id="PJE76708.1"/>
    </source>
</evidence>
<feature type="compositionally biased region" description="Acidic residues" evidence="5">
    <location>
        <begin position="222"/>
        <end position="246"/>
    </location>
</feature>
<evidence type="ECO:0000256" key="1">
    <source>
        <dbReference type="ARBA" id="ARBA00004613"/>
    </source>
</evidence>